<sequence length="366" mass="41763">MYNLAHIFEIFSALFKELFIRSKESVFWLVLFPTLLFLILTSIFGNVGENISLKVKILGKSEILKDVFTSIKQFEAEFVENSNIEVLKEELKNGKINAFVVLPKDFDSRFGLANLLRNTRLMRKLDIEIYYVPVRQESQIAADILNGVFSSIGGSERIEYAVHKLNATQFNYNYFIYPGVIGMAILSAFLFGFLDILTYTHRRGIVKRLYLTPTSLITLYTLIGLICMIVLVIGLIVLSFVAQLKGVQVMRYVPTMLIHVSMASAVMISMAMAILTVSKNTSRLFIFEQIFFQVQMFVGGFYFPLKQANHIVRSIAQFLPITYTVDALRKVDGFEAFQNHLLVPTLYIFFFALIVVLNRKRLSVGV</sequence>
<dbReference type="PANTHER" id="PTHR43027:SF2">
    <property type="entry name" value="TRANSPORT PERMEASE PROTEIN"/>
    <property type="match status" value="1"/>
</dbReference>
<protein>
    <submittedName>
        <fullName evidence="7">ABC-2 type transport system permease protein</fullName>
    </submittedName>
</protein>
<feature type="transmembrane region" description="Helical" evidence="5">
    <location>
        <begin position="284"/>
        <end position="303"/>
    </location>
</feature>
<keyword evidence="4 5" id="KW-0472">Membrane</keyword>
<dbReference type="Pfam" id="PF12698">
    <property type="entry name" value="ABC2_membrane_3"/>
    <property type="match status" value="1"/>
</dbReference>
<proteinExistence type="predicted"/>
<dbReference type="InterPro" id="IPR052902">
    <property type="entry name" value="ABC-2_transporter"/>
</dbReference>
<dbReference type="Proteomes" id="UP000184207">
    <property type="component" value="Unassembled WGS sequence"/>
</dbReference>
<evidence type="ECO:0000256" key="1">
    <source>
        <dbReference type="ARBA" id="ARBA00004141"/>
    </source>
</evidence>
<evidence type="ECO:0000313" key="7">
    <source>
        <dbReference type="EMBL" id="SHN65924.1"/>
    </source>
</evidence>
<accession>A0A1M7T5D5</accession>
<dbReference type="OrthoDB" id="9771950at2"/>
<dbReference type="AlphaFoldDB" id="A0A1M7T5D5"/>
<feature type="transmembrane region" description="Helical" evidence="5">
    <location>
        <begin position="26"/>
        <end position="45"/>
    </location>
</feature>
<gene>
    <name evidence="7" type="ORF">SAMN02745226_01561</name>
</gene>
<evidence type="ECO:0000256" key="3">
    <source>
        <dbReference type="ARBA" id="ARBA00022989"/>
    </source>
</evidence>
<keyword evidence="2 5" id="KW-0812">Transmembrane</keyword>
<reference evidence="8" key="1">
    <citation type="submission" date="2016-12" db="EMBL/GenBank/DDBJ databases">
        <authorList>
            <person name="Varghese N."/>
            <person name="Submissions S."/>
        </authorList>
    </citation>
    <scope>NUCLEOTIDE SEQUENCE [LARGE SCALE GENOMIC DNA]</scope>
    <source>
        <strain evidence="8">DSM 13020</strain>
    </source>
</reference>
<name>A0A1M7T5D5_FERGO</name>
<evidence type="ECO:0000256" key="4">
    <source>
        <dbReference type="ARBA" id="ARBA00023136"/>
    </source>
</evidence>
<dbReference type="STRING" id="1121883.SAMN02745226_01561"/>
<evidence type="ECO:0000313" key="8">
    <source>
        <dbReference type="Proteomes" id="UP000184207"/>
    </source>
</evidence>
<evidence type="ECO:0000259" key="6">
    <source>
        <dbReference type="Pfam" id="PF12698"/>
    </source>
</evidence>
<dbReference type="EMBL" id="FRDJ01000009">
    <property type="protein sequence ID" value="SHN65924.1"/>
    <property type="molecule type" value="Genomic_DNA"/>
</dbReference>
<feature type="domain" description="ABC-2 type transporter transmembrane" evidence="6">
    <location>
        <begin position="23"/>
        <end position="355"/>
    </location>
</feature>
<feature type="transmembrane region" description="Helical" evidence="5">
    <location>
        <begin position="256"/>
        <end position="277"/>
    </location>
</feature>
<evidence type="ECO:0000256" key="2">
    <source>
        <dbReference type="ARBA" id="ARBA00022692"/>
    </source>
</evidence>
<evidence type="ECO:0000256" key="5">
    <source>
        <dbReference type="SAM" id="Phobius"/>
    </source>
</evidence>
<dbReference type="GO" id="GO:0140359">
    <property type="term" value="F:ABC-type transporter activity"/>
    <property type="evidence" value="ECO:0007669"/>
    <property type="project" value="InterPro"/>
</dbReference>
<dbReference type="InterPro" id="IPR013525">
    <property type="entry name" value="ABC2_TM"/>
</dbReference>
<keyword evidence="3 5" id="KW-1133">Transmembrane helix</keyword>
<feature type="transmembrane region" description="Helical" evidence="5">
    <location>
        <begin position="217"/>
        <end position="244"/>
    </location>
</feature>
<keyword evidence="8" id="KW-1185">Reference proteome</keyword>
<dbReference type="PANTHER" id="PTHR43027">
    <property type="entry name" value="DOXORUBICIN RESISTANCE ABC TRANSPORTER PERMEASE PROTEIN DRRC-RELATED"/>
    <property type="match status" value="1"/>
</dbReference>
<feature type="transmembrane region" description="Helical" evidence="5">
    <location>
        <begin position="337"/>
        <end position="357"/>
    </location>
</feature>
<dbReference type="RefSeq" id="WP_072760194.1">
    <property type="nucleotide sequence ID" value="NZ_FRDJ01000009.1"/>
</dbReference>
<comment type="subcellular location">
    <subcellularLocation>
        <location evidence="1">Membrane</location>
        <topology evidence="1">Multi-pass membrane protein</topology>
    </subcellularLocation>
</comment>
<organism evidence="7 8">
    <name type="scientific">Fervidobacterium gondwanense DSM 13020</name>
    <dbReference type="NCBI Taxonomy" id="1121883"/>
    <lineage>
        <taxon>Bacteria</taxon>
        <taxon>Thermotogati</taxon>
        <taxon>Thermotogota</taxon>
        <taxon>Thermotogae</taxon>
        <taxon>Thermotogales</taxon>
        <taxon>Fervidobacteriaceae</taxon>
        <taxon>Fervidobacterium</taxon>
    </lineage>
</organism>
<feature type="transmembrane region" description="Helical" evidence="5">
    <location>
        <begin position="174"/>
        <end position="197"/>
    </location>
</feature>
<dbReference type="GO" id="GO:0016020">
    <property type="term" value="C:membrane"/>
    <property type="evidence" value="ECO:0007669"/>
    <property type="project" value="UniProtKB-SubCell"/>
</dbReference>